<feature type="region of interest" description="Disordered" evidence="2">
    <location>
        <begin position="73"/>
        <end position="93"/>
    </location>
</feature>
<dbReference type="OrthoDB" id="433501at2759"/>
<evidence type="ECO:0000259" key="3">
    <source>
        <dbReference type="PROSITE" id="PS50102"/>
    </source>
</evidence>
<dbReference type="CDD" id="cd00590">
    <property type="entry name" value="RRM_SF"/>
    <property type="match status" value="1"/>
</dbReference>
<dbReference type="InterPro" id="IPR000504">
    <property type="entry name" value="RRM_dom"/>
</dbReference>
<dbReference type="InterPro" id="IPR035979">
    <property type="entry name" value="RBD_domain_sf"/>
</dbReference>
<name>C5L6M3_PERM5</name>
<dbReference type="GeneID" id="9042399"/>
<dbReference type="Pfam" id="PF00076">
    <property type="entry name" value="RRM_1"/>
    <property type="match status" value="1"/>
</dbReference>
<dbReference type="RefSeq" id="XP_002775868.1">
    <property type="nucleotide sequence ID" value="XM_002775822.1"/>
</dbReference>
<dbReference type="OMA" id="EIRHECW"/>
<dbReference type="InterPro" id="IPR012677">
    <property type="entry name" value="Nucleotide-bd_a/b_plait_sf"/>
</dbReference>
<protein>
    <recommendedName>
        <fullName evidence="3">RRM domain-containing protein</fullName>
    </recommendedName>
</protein>
<evidence type="ECO:0000256" key="1">
    <source>
        <dbReference type="PROSITE-ProRule" id="PRU00176"/>
    </source>
</evidence>
<keyword evidence="5" id="KW-1185">Reference proteome</keyword>
<keyword evidence="1" id="KW-0694">RNA-binding</keyword>
<evidence type="ECO:0000313" key="4">
    <source>
        <dbReference type="EMBL" id="EER07684.1"/>
    </source>
</evidence>
<dbReference type="EMBL" id="GG679769">
    <property type="protein sequence ID" value="EER07684.1"/>
    <property type="molecule type" value="Genomic_DNA"/>
</dbReference>
<dbReference type="PROSITE" id="PS50102">
    <property type="entry name" value="RRM"/>
    <property type="match status" value="1"/>
</dbReference>
<dbReference type="InParanoid" id="C5L6M3"/>
<sequence length="575" mass="63316">MSAPGGAPISSKLTSEDVKRLKAAIEAAETVDEITRLERVLLTGRIDDVADLLRREGGGGDVLSSLWADTRSEKQKEKRALSSKPITEPSGHRVVPPLLAVPLPKRPRLNEWGSRPSHEVPKEVLTCLHTRLLIRARLSGNSRGLEPVIDPDADIKGWASTRVLARDSPVKEDSTGSSVEAPHRRRDVIAISVGMCSTLDPTDGRTLGRELCRVVVRDYSEDNEVLLDVQVKPVGHIADMRPHSTGLESLTESAAPPSVARQKVMDLMHSGTVVLCMSMLPAKALEIRHECWLPMTHLFEMDSSRVNKDDVYVKLPLTHRQLHAAVLGEADGSLGSRREPTLTDPLLAESLDVIKLVRGAVSTELAKTGPDGGESDALELTHALKIGPPLRPKEISVEHIPSDWRDAEISALFPDASAIHAVTWELVQSEPRSELEWRGHCIVEFASVNVRNKQFSNLQGCTDVFVGYDWEVAEEVDEELLKQLASEFGVVNHARIPAKFRPPFKKDEKTRPFGFVSFAHREDAVKMGRKKSLRAPGTGADGRVVLLRPKLGKHLDGPLKRVPVKIGDYIEVHKT</sequence>
<dbReference type="GO" id="GO:0003723">
    <property type="term" value="F:RNA binding"/>
    <property type="evidence" value="ECO:0007669"/>
    <property type="project" value="UniProtKB-UniRule"/>
</dbReference>
<dbReference type="Proteomes" id="UP000007800">
    <property type="component" value="Unassembled WGS sequence"/>
</dbReference>
<organism evidence="5">
    <name type="scientific">Perkinsus marinus (strain ATCC 50983 / TXsc)</name>
    <dbReference type="NCBI Taxonomy" id="423536"/>
    <lineage>
        <taxon>Eukaryota</taxon>
        <taxon>Sar</taxon>
        <taxon>Alveolata</taxon>
        <taxon>Perkinsozoa</taxon>
        <taxon>Perkinsea</taxon>
        <taxon>Perkinsida</taxon>
        <taxon>Perkinsidae</taxon>
        <taxon>Perkinsus</taxon>
    </lineage>
</organism>
<gene>
    <name evidence="4" type="ORF">Pmar_PMAR024092</name>
</gene>
<evidence type="ECO:0000256" key="2">
    <source>
        <dbReference type="SAM" id="MobiDB-lite"/>
    </source>
</evidence>
<dbReference type="AlphaFoldDB" id="C5L6M3"/>
<proteinExistence type="predicted"/>
<evidence type="ECO:0000313" key="5">
    <source>
        <dbReference type="Proteomes" id="UP000007800"/>
    </source>
</evidence>
<feature type="domain" description="RRM" evidence="3">
    <location>
        <begin position="462"/>
        <end position="552"/>
    </location>
</feature>
<reference evidence="4 5" key="1">
    <citation type="submission" date="2008-07" db="EMBL/GenBank/DDBJ databases">
        <authorList>
            <person name="El-Sayed N."/>
            <person name="Caler E."/>
            <person name="Inman J."/>
            <person name="Amedeo P."/>
            <person name="Hass B."/>
            <person name="Wortman J."/>
        </authorList>
    </citation>
    <scope>NUCLEOTIDE SEQUENCE [LARGE SCALE GENOMIC DNA]</scope>
    <source>
        <strain evidence="5">ATCC 50983 / TXsc</strain>
    </source>
</reference>
<dbReference type="Gene3D" id="3.30.70.330">
    <property type="match status" value="1"/>
</dbReference>
<dbReference type="SUPFAM" id="SSF54928">
    <property type="entry name" value="RNA-binding domain, RBD"/>
    <property type="match status" value="1"/>
</dbReference>
<accession>C5L6M3</accession>